<accession>A0A8S1Y7U5</accession>
<keyword evidence="2" id="KW-1185">Reference proteome</keyword>
<evidence type="ECO:0000313" key="2">
    <source>
        <dbReference type="Proteomes" id="UP000689195"/>
    </source>
</evidence>
<dbReference type="EMBL" id="CAJJDO010000159">
    <property type="protein sequence ID" value="CAD8210526.1"/>
    <property type="molecule type" value="Genomic_DNA"/>
</dbReference>
<reference evidence="1" key="1">
    <citation type="submission" date="2021-01" db="EMBL/GenBank/DDBJ databases">
        <authorList>
            <consortium name="Genoscope - CEA"/>
            <person name="William W."/>
        </authorList>
    </citation>
    <scope>NUCLEOTIDE SEQUENCE</scope>
</reference>
<sequence length="328" mass="39345">MDSELLDTKILSKILIENHSKILNQQNEQDKQQRDLKIEVQIQEAQIHFKIKKLNLDFYKNLGQDVYIAELSSKITIMIMIVFHYDFPKSQPQIFATKQMNHRLIDPDTWQIKVKWNDSLIQMMKDIVNQFATEAPEDDYMIELLMKNPDDQFQKQIKTIQTVEVRKLFTNCSPNQFQENLQRDLTPFIMQLEEYKKICKLIVERAQQNNLIGESIQQIMSENAQLKLEVEAELQHFTGIQIEAYPLDQFCQKLAKSFSDKELARVLEKKIQMLEQYREEKYDNKINEEDEKKFEKDIKEYLGKRKEYQISIQKRQYCLRTLQNKYKN</sequence>
<dbReference type="OrthoDB" id="309432at2759"/>
<gene>
    <name evidence="1" type="ORF">PPENT_87.1.T1590112</name>
</gene>
<name>A0A8S1Y7U5_9CILI</name>
<comment type="caution">
    <text evidence="1">The sequence shown here is derived from an EMBL/GenBank/DDBJ whole genome shotgun (WGS) entry which is preliminary data.</text>
</comment>
<dbReference type="AlphaFoldDB" id="A0A8S1Y7U5"/>
<protein>
    <recommendedName>
        <fullName evidence="3">VPS37 C-terminal domain-containing protein</fullName>
    </recommendedName>
</protein>
<dbReference type="Proteomes" id="UP000689195">
    <property type="component" value="Unassembled WGS sequence"/>
</dbReference>
<evidence type="ECO:0000313" key="1">
    <source>
        <dbReference type="EMBL" id="CAD8210526.1"/>
    </source>
</evidence>
<proteinExistence type="predicted"/>
<evidence type="ECO:0008006" key="3">
    <source>
        <dbReference type="Google" id="ProtNLM"/>
    </source>
</evidence>
<organism evidence="1 2">
    <name type="scientific">Paramecium pentaurelia</name>
    <dbReference type="NCBI Taxonomy" id="43138"/>
    <lineage>
        <taxon>Eukaryota</taxon>
        <taxon>Sar</taxon>
        <taxon>Alveolata</taxon>
        <taxon>Ciliophora</taxon>
        <taxon>Intramacronucleata</taxon>
        <taxon>Oligohymenophorea</taxon>
        <taxon>Peniculida</taxon>
        <taxon>Parameciidae</taxon>
        <taxon>Paramecium</taxon>
    </lineage>
</organism>